<protein>
    <recommendedName>
        <fullName evidence="1">Acid phosphatase</fullName>
        <ecNumber evidence="1">3.1.3.2</ecNumber>
    </recommendedName>
</protein>
<dbReference type="EC" id="3.1.3.2" evidence="1"/>
<dbReference type="EMBL" id="CP000927">
    <property type="protein sequence ID" value="ABZ73815.1"/>
    <property type="molecule type" value="Genomic_DNA"/>
</dbReference>
<dbReference type="eggNOG" id="COG0671">
    <property type="taxonomic scope" value="Bacteria"/>
</dbReference>
<dbReference type="Gene3D" id="1.20.144.10">
    <property type="entry name" value="Phosphatidic acid phosphatase type 2/haloperoxidase"/>
    <property type="match status" value="1"/>
</dbReference>
<dbReference type="CDD" id="cd03397">
    <property type="entry name" value="PAP2_acid_phosphatase"/>
    <property type="match status" value="1"/>
</dbReference>
<evidence type="ECO:0000256" key="2">
    <source>
        <dbReference type="SAM" id="MobiDB-lite"/>
    </source>
</evidence>
<evidence type="ECO:0000256" key="1">
    <source>
        <dbReference type="PIRNR" id="PIRNR000897"/>
    </source>
</evidence>
<dbReference type="InterPro" id="IPR000326">
    <property type="entry name" value="PAP2/HPO"/>
</dbReference>
<dbReference type="Pfam" id="PF01569">
    <property type="entry name" value="PAP2"/>
    <property type="match status" value="1"/>
</dbReference>
<dbReference type="PIRSF" id="PIRSF000897">
    <property type="entry name" value="Acid_Ptase_ClsA"/>
    <property type="match status" value="1"/>
</dbReference>
<gene>
    <name evidence="4" type="ordered locus">Caul_4695</name>
</gene>
<dbReference type="PRINTS" id="PR00483">
    <property type="entry name" value="BACPHPHTASE"/>
</dbReference>
<dbReference type="SUPFAM" id="SSF48317">
    <property type="entry name" value="Acid phosphatase/Vanadium-dependent haloperoxidase"/>
    <property type="match status" value="1"/>
</dbReference>
<sequence length="275" mass="29159" precursor="true">MTDRRPSMNRNALLIASAASLLMVGCTPIHDLFSPPRSYAQTPPSTNWTPPPKGYLDPAPGLDGAMIVGPPPEPKSARDQADHKTFDQTRRLAGTPAWDKAIADADLSGAEGFKSFSCAAGVRIGPEDTPVLARLLLRMTDDASTIYQPAKAVFQRKRPPVGNTKPICVPREKWIETDGSYPSGHGMIGWSWGLVISEVAPEHASAVLARGRAFGDSRIVCGVHFQSDIEAGRYLGAAMVSKLHQNAAFISDLATAKAEVATSRAKGAPTGCSAG</sequence>
<evidence type="ECO:0000313" key="4">
    <source>
        <dbReference type="EMBL" id="ABZ73815.1"/>
    </source>
</evidence>
<comment type="similarity">
    <text evidence="1">Belongs to the class A bacterial acid phosphatase family.</text>
</comment>
<feature type="domain" description="Phosphatidic acid phosphatase type 2/haloperoxidase" evidence="3">
    <location>
        <begin position="131"/>
        <end position="244"/>
    </location>
</feature>
<dbReference type="InterPro" id="IPR001011">
    <property type="entry name" value="Acid_Pase_classA_bac"/>
</dbReference>
<accession>B0T2Z3</accession>
<feature type="region of interest" description="Disordered" evidence="2">
    <location>
        <begin position="37"/>
        <end position="83"/>
    </location>
</feature>
<dbReference type="GO" id="GO:0030288">
    <property type="term" value="C:outer membrane-bounded periplasmic space"/>
    <property type="evidence" value="ECO:0007669"/>
    <property type="project" value="InterPro"/>
</dbReference>
<keyword evidence="1 4" id="KW-0378">Hydrolase</keyword>
<dbReference type="InterPro" id="IPR036938">
    <property type="entry name" value="PAP2/HPO_sf"/>
</dbReference>
<dbReference type="GO" id="GO:0003993">
    <property type="term" value="F:acid phosphatase activity"/>
    <property type="evidence" value="ECO:0007669"/>
    <property type="project" value="UniProtKB-EC"/>
</dbReference>
<name>B0T2Z3_CAUSK</name>
<dbReference type="STRING" id="366602.Caul_4695"/>
<evidence type="ECO:0000259" key="3">
    <source>
        <dbReference type="SMART" id="SM00014"/>
    </source>
</evidence>
<dbReference type="HOGENOM" id="CLU_079861_0_0_5"/>
<comment type="catalytic activity">
    <reaction evidence="1">
        <text>a phosphate monoester + H2O = an alcohol + phosphate</text>
        <dbReference type="Rhea" id="RHEA:15017"/>
        <dbReference type="ChEBI" id="CHEBI:15377"/>
        <dbReference type="ChEBI" id="CHEBI:30879"/>
        <dbReference type="ChEBI" id="CHEBI:43474"/>
        <dbReference type="ChEBI" id="CHEBI:67140"/>
        <dbReference type="EC" id="3.1.3.2"/>
    </reaction>
</comment>
<dbReference type="AlphaFoldDB" id="B0T2Z3"/>
<organism evidence="4">
    <name type="scientific">Caulobacter sp. (strain K31)</name>
    <dbReference type="NCBI Taxonomy" id="366602"/>
    <lineage>
        <taxon>Bacteria</taxon>
        <taxon>Pseudomonadati</taxon>
        <taxon>Pseudomonadota</taxon>
        <taxon>Alphaproteobacteria</taxon>
        <taxon>Caulobacterales</taxon>
        <taxon>Caulobacteraceae</taxon>
        <taxon>Caulobacter</taxon>
    </lineage>
</organism>
<proteinExistence type="inferred from homology"/>
<dbReference type="KEGG" id="cak:Caul_4695"/>
<dbReference type="SMART" id="SM00014">
    <property type="entry name" value="acidPPc"/>
    <property type="match status" value="1"/>
</dbReference>
<dbReference type="PROSITE" id="PS51257">
    <property type="entry name" value="PROKAR_LIPOPROTEIN"/>
    <property type="match status" value="1"/>
</dbReference>
<reference evidence="4" key="1">
    <citation type="submission" date="2008-01" db="EMBL/GenBank/DDBJ databases">
        <title>Complete sequence of chromosome of Caulobacter sp. K31.</title>
        <authorList>
            <consortium name="US DOE Joint Genome Institute"/>
            <person name="Copeland A."/>
            <person name="Lucas S."/>
            <person name="Lapidus A."/>
            <person name="Barry K."/>
            <person name="Glavina del Rio T."/>
            <person name="Dalin E."/>
            <person name="Tice H."/>
            <person name="Pitluck S."/>
            <person name="Bruce D."/>
            <person name="Goodwin L."/>
            <person name="Thompson L.S."/>
            <person name="Brettin T."/>
            <person name="Detter J.C."/>
            <person name="Han C."/>
            <person name="Schmutz J."/>
            <person name="Larimer F."/>
            <person name="Land M."/>
            <person name="Hauser L."/>
            <person name="Kyrpides N."/>
            <person name="Kim E."/>
            <person name="Stephens C."/>
            <person name="Richardson P."/>
        </authorList>
    </citation>
    <scope>NUCLEOTIDE SEQUENCE [LARGE SCALE GENOMIC DNA]</scope>
    <source>
        <strain evidence="4">K31</strain>
    </source>
</reference>
<feature type="compositionally biased region" description="Polar residues" evidence="2">
    <location>
        <begin position="39"/>
        <end position="48"/>
    </location>
</feature>